<evidence type="ECO:0000313" key="2">
    <source>
        <dbReference type="EMBL" id="KJZ71191.1"/>
    </source>
</evidence>
<sequence>MSNYYDDEDVDIHVRHRAYSPQPAGPSHLIPEQHTTVVARSRSRERSRSSPRPNPAQPVIINNQFYRDNSSDDDLTCDSHRKHGRVSRRHRRRSSSSYSRSHSRSRSRSSAYKTREEWEAEQVRRELEQLRLAQSRDKEGQRIAKEYRDDAELQRAKRELDEIKKRESRAEEEKRIKKELELKRLMEEEETAQEKKRRDKEAAQAVERYKQQEAERLAREKKMKEESEREYKRRLQEDLAKSGLDEKAITAIVNKQKVPERATNPEPAARPTYTRMSRRHLSIETLRTYHVDFDIDSDPEYILIKRWVPEWEQDQFWKHTRYVREKRGGVLLLEEKKHRQADPEFEWVRKKNDRKRSKSPGLLMYLAGGRPS</sequence>
<feature type="compositionally biased region" description="Acidic residues" evidence="1">
    <location>
        <begin position="1"/>
        <end position="10"/>
    </location>
</feature>
<dbReference type="Proteomes" id="UP000054481">
    <property type="component" value="Unassembled WGS sequence"/>
</dbReference>
<gene>
    <name evidence="2" type="ORF">HIM_09397</name>
</gene>
<dbReference type="OrthoDB" id="5242628at2759"/>
<name>A0A0F7ZGN3_9HYPO</name>
<feature type="region of interest" description="Disordered" evidence="1">
    <location>
        <begin position="351"/>
        <end position="372"/>
    </location>
</feature>
<keyword evidence="3" id="KW-1185">Reference proteome</keyword>
<organism evidence="2 3">
    <name type="scientific">Hirsutella minnesotensis 3608</name>
    <dbReference type="NCBI Taxonomy" id="1043627"/>
    <lineage>
        <taxon>Eukaryota</taxon>
        <taxon>Fungi</taxon>
        <taxon>Dikarya</taxon>
        <taxon>Ascomycota</taxon>
        <taxon>Pezizomycotina</taxon>
        <taxon>Sordariomycetes</taxon>
        <taxon>Hypocreomycetidae</taxon>
        <taxon>Hypocreales</taxon>
        <taxon>Ophiocordycipitaceae</taxon>
        <taxon>Hirsutella</taxon>
    </lineage>
</organism>
<evidence type="ECO:0000313" key="3">
    <source>
        <dbReference type="Proteomes" id="UP000054481"/>
    </source>
</evidence>
<dbReference type="AlphaFoldDB" id="A0A0F7ZGN3"/>
<protein>
    <submittedName>
        <fullName evidence="2">Uncharacterized protein</fullName>
    </submittedName>
</protein>
<feature type="compositionally biased region" description="Basic residues" evidence="1">
    <location>
        <begin position="80"/>
        <end position="94"/>
    </location>
</feature>
<feature type="region of interest" description="Disordered" evidence="1">
    <location>
        <begin position="1"/>
        <end position="121"/>
    </location>
</feature>
<reference evidence="2 3" key="1">
    <citation type="journal article" date="2014" name="Genome Biol. Evol.">
        <title>Comparative genomics and transcriptomics analyses reveal divergent lifestyle features of nematode endoparasitic fungus Hirsutella minnesotensis.</title>
        <authorList>
            <person name="Lai Y."/>
            <person name="Liu K."/>
            <person name="Zhang X."/>
            <person name="Zhang X."/>
            <person name="Li K."/>
            <person name="Wang N."/>
            <person name="Shu C."/>
            <person name="Wu Y."/>
            <person name="Wang C."/>
            <person name="Bushley K.E."/>
            <person name="Xiang M."/>
            <person name="Liu X."/>
        </authorList>
    </citation>
    <scope>NUCLEOTIDE SEQUENCE [LARGE SCALE GENOMIC DNA]</scope>
    <source>
        <strain evidence="2 3">3608</strain>
    </source>
</reference>
<accession>A0A0F7ZGN3</accession>
<feature type="region of interest" description="Disordered" evidence="1">
    <location>
        <begin position="134"/>
        <end position="175"/>
    </location>
</feature>
<evidence type="ECO:0000256" key="1">
    <source>
        <dbReference type="SAM" id="MobiDB-lite"/>
    </source>
</evidence>
<proteinExistence type="predicted"/>
<feature type="region of interest" description="Disordered" evidence="1">
    <location>
        <begin position="187"/>
        <end position="206"/>
    </location>
</feature>
<dbReference type="EMBL" id="KQ030584">
    <property type="protein sequence ID" value="KJZ71191.1"/>
    <property type="molecule type" value="Genomic_DNA"/>
</dbReference>